<dbReference type="InterPro" id="IPR029045">
    <property type="entry name" value="ClpP/crotonase-like_dom_sf"/>
</dbReference>
<evidence type="ECO:0000259" key="1">
    <source>
        <dbReference type="SMART" id="SM00245"/>
    </source>
</evidence>
<gene>
    <name evidence="2" type="ORF">ACFVKH_11070</name>
</gene>
<dbReference type="SMART" id="SM00245">
    <property type="entry name" value="TSPc"/>
    <property type="match status" value="1"/>
</dbReference>
<dbReference type="PANTHER" id="PTHR11261:SF3">
    <property type="entry name" value="RETINOL-BINDING PROTEIN 3"/>
    <property type="match status" value="1"/>
</dbReference>
<protein>
    <submittedName>
        <fullName evidence="2">S41 family peptidase</fullName>
        <ecNumber evidence="2">3.4.-.-</ecNumber>
    </submittedName>
</protein>
<comment type="caution">
    <text evidence="2">The sequence shown here is derived from an EMBL/GenBank/DDBJ whole genome shotgun (WGS) entry which is preliminary data.</text>
</comment>
<dbReference type="Gene3D" id="3.90.226.10">
    <property type="entry name" value="2-enoyl-CoA Hydratase, Chain A, domain 1"/>
    <property type="match status" value="1"/>
</dbReference>
<dbReference type="EMBL" id="JBHZOL010000071">
    <property type="protein sequence ID" value="MFE4106821.1"/>
    <property type="molecule type" value="Genomic_DNA"/>
</dbReference>
<reference evidence="2 3" key="1">
    <citation type="submission" date="2024-10" db="EMBL/GenBank/DDBJ databases">
        <authorList>
            <person name="Ratan Roy A."/>
            <person name="Morales Sandoval P.H."/>
            <person name="De Los Santos Villalobos S."/>
            <person name="Chakraborty S."/>
            <person name="Mukherjee J."/>
        </authorList>
    </citation>
    <scope>NUCLEOTIDE SEQUENCE [LARGE SCALE GENOMIC DNA]</scope>
    <source>
        <strain evidence="2 3">S1</strain>
    </source>
</reference>
<sequence length="356" mass="40154">MMSDLSPDLPNEGDQPLNPALCHEVLQGVLTQLETYVFETVAVTLQQAIRDRLATGNYSEIQSASQLAEILTTQLQELSGDRHLRLYYSPEPLPHLAPNTEPTPAELAQQRHLSSLRNFDFNRVERLAGNVGYLELYGFEPPEFAGETAIAAMQFLSHTYALIIDLRHNSGGSPAMVALLCSYLLPEYPPLHLNDLYWRTDNKTQQWWTIPYLPSKRYLQKPVYVLTSQTTFSAAEEFTYNLKVLERITVVGETTRGGANPGVGQRINDHFWLFVPTGRAINPVTQTNWEGTGILPDVKVPSELAPKTAHLLALQKLLETQPTGSYERELRQSLYRVERELNEQRQALITRIGGRA</sequence>
<proteinExistence type="predicted"/>
<feature type="domain" description="Tail specific protease" evidence="1">
    <location>
        <begin position="109"/>
        <end position="301"/>
    </location>
</feature>
<dbReference type="Gene3D" id="3.30.750.44">
    <property type="match status" value="1"/>
</dbReference>
<accession>A0ABW6IF73</accession>
<dbReference type="Proteomes" id="UP001600165">
    <property type="component" value="Unassembled WGS sequence"/>
</dbReference>
<dbReference type="Pfam" id="PF11918">
    <property type="entry name" value="Peptidase_S41_N"/>
    <property type="match status" value="1"/>
</dbReference>
<dbReference type="GO" id="GO:0016787">
    <property type="term" value="F:hydrolase activity"/>
    <property type="evidence" value="ECO:0007669"/>
    <property type="project" value="UniProtKB-KW"/>
</dbReference>
<organism evidence="2 3">
    <name type="scientific">Almyronema epifaneia S1</name>
    <dbReference type="NCBI Taxonomy" id="2991925"/>
    <lineage>
        <taxon>Bacteria</taxon>
        <taxon>Bacillati</taxon>
        <taxon>Cyanobacteriota</taxon>
        <taxon>Cyanophyceae</taxon>
        <taxon>Nodosilineales</taxon>
        <taxon>Nodosilineaceae</taxon>
        <taxon>Almyronema</taxon>
        <taxon>Almyronema epifaneia</taxon>
    </lineage>
</organism>
<name>A0ABW6IF73_9CYAN</name>
<evidence type="ECO:0000313" key="3">
    <source>
        <dbReference type="Proteomes" id="UP001600165"/>
    </source>
</evidence>
<dbReference type="InterPro" id="IPR005151">
    <property type="entry name" value="Tail-specific_protease"/>
</dbReference>
<dbReference type="SUPFAM" id="SSF52096">
    <property type="entry name" value="ClpP/crotonase"/>
    <property type="match status" value="1"/>
</dbReference>
<dbReference type="PANTHER" id="PTHR11261">
    <property type="entry name" value="INTERPHOTORECEPTOR RETINOID-BINDING PROTEIN"/>
    <property type="match status" value="1"/>
</dbReference>
<keyword evidence="2" id="KW-0378">Hydrolase</keyword>
<dbReference type="Pfam" id="PF03572">
    <property type="entry name" value="Peptidase_S41"/>
    <property type="match status" value="1"/>
</dbReference>
<dbReference type="EC" id="3.4.-.-" evidence="2"/>
<evidence type="ECO:0000313" key="2">
    <source>
        <dbReference type="EMBL" id="MFE4106821.1"/>
    </source>
</evidence>
<dbReference type="RefSeq" id="WP_377964931.1">
    <property type="nucleotide sequence ID" value="NZ_JBHZOL010000071.1"/>
</dbReference>
<dbReference type="CDD" id="cd07563">
    <property type="entry name" value="Peptidase_S41_IRBP"/>
    <property type="match status" value="1"/>
</dbReference>
<keyword evidence="3" id="KW-1185">Reference proteome</keyword>